<dbReference type="Pfam" id="PF13439">
    <property type="entry name" value="Glyco_transf_4"/>
    <property type="match status" value="1"/>
</dbReference>
<dbReference type="Pfam" id="PF00534">
    <property type="entry name" value="Glycos_transf_1"/>
    <property type="match status" value="1"/>
</dbReference>
<comment type="caution">
    <text evidence="3">The sequence shown here is derived from an EMBL/GenBank/DDBJ whole genome shotgun (WGS) entry which is preliminary data.</text>
</comment>
<gene>
    <name evidence="3" type="ORF">FOY91_11950</name>
</gene>
<dbReference type="SUPFAM" id="SSF53756">
    <property type="entry name" value="UDP-Glycosyltransferase/glycogen phosphorylase"/>
    <property type="match status" value="1"/>
</dbReference>
<dbReference type="GO" id="GO:0016757">
    <property type="term" value="F:glycosyltransferase activity"/>
    <property type="evidence" value="ECO:0007669"/>
    <property type="project" value="InterPro"/>
</dbReference>
<dbReference type="InterPro" id="IPR050194">
    <property type="entry name" value="Glycosyltransferase_grp1"/>
</dbReference>
<sequence length="387" mass="42419">MARSAHAGRAAVTVSGKGLSVAQVGSRGIPGHRGGVERVVEAVAPRLAATGYDVTVYCAAGEGAKPAEWRGVKLVYGKGVQTKYFDTISRSFGATLREAFGRHDIVHYHSSGSAPLAILPRLFGKKVVVTVHGMDWQRRKWNVFGRMFLQLGEWAAIKFPHDTVVVGPDLKTWLDDKYGTDVTYIPNGVEERTQRAPTRLPEKGLEARKYVLFLARLVPEKQVHTLIEAWMGLADRHGMKLAIAGPAWHSVDYAEGLKKQAAGDPSVTFLGEVDEELLEQLYGNCYAYVLPSEVEGMSLSLLDGMAFGACVICSDIAPNLAVVGDAGLSFKVLDAADLRARLAEIMADPARADRLRVAARKRISEEFTWDKVAERWDALYRKVAGRR</sequence>
<evidence type="ECO:0000259" key="1">
    <source>
        <dbReference type="Pfam" id="PF00534"/>
    </source>
</evidence>
<accession>A0A558R2P1</accession>
<dbReference type="CDD" id="cd03801">
    <property type="entry name" value="GT4_PimA-like"/>
    <property type="match status" value="1"/>
</dbReference>
<proteinExistence type="predicted"/>
<dbReference type="InterPro" id="IPR028098">
    <property type="entry name" value="Glyco_trans_4-like_N"/>
</dbReference>
<dbReference type="OrthoDB" id="9790710at2"/>
<name>A0A558R2P1_9SPHN</name>
<keyword evidence="4" id="KW-1185">Reference proteome</keyword>
<dbReference type="AlphaFoldDB" id="A0A558R2P1"/>
<evidence type="ECO:0000313" key="4">
    <source>
        <dbReference type="Proteomes" id="UP000318681"/>
    </source>
</evidence>
<keyword evidence="3" id="KW-0808">Transferase</keyword>
<dbReference type="PANTHER" id="PTHR45947:SF3">
    <property type="entry name" value="SULFOQUINOVOSYL TRANSFERASE SQD2"/>
    <property type="match status" value="1"/>
</dbReference>
<dbReference type="Gene3D" id="3.40.50.2000">
    <property type="entry name" value="Glycogen Phosphorylase B"/>
    <property type="match status" value="2"/>
</dbReference>
<feature type="domain" description="Glycosyltransferase subfamily 4-like N-terminal" evidence="2">
    <location>
        <begin position="34"/>
        <end position="190"/>
    </location>
</feature>
<organism evidence="3 4">
    <name type="scientific">Alterirhizorhabdus solaris</name>
    <dbReference type="NCBI Taxonomy" id="2529389"/>
    <lineage>
        <taxon>Bacteria</taxon>
        <taxon>Pseudomonadati</taxon>
        <taxon>Pseudomonadota</taxon>
        <taxon>Alphaproteobacteria</taxon>
        <taxon>Sphingomonadales</taxon>
        <taxon>Rhizorhabdaceae</taxon>
        <taxon>Alterirhizorhabdus</taxon>
    </lineage>
</organism>
<feature type="domain" description="Glycosyl transferase family 1" evidence="1">
    <location>
        <begin position="206"/>
        <end position="362"/>
    </location>
</feature>
<dbReference type="PANTHER" id="PTHR45947">
    <property type="entry name" value="SULFOQUINOVOSYL TRANSFERASE SQD2"/>
    <property type="match status" value="1"/>
</dbReference>
<evidence type="ECO:0000259" key="2">
    <source>
        <dbReference type="Pfam" id="PF13439"/>
    </source>
</evidence>
<reference evidence="3 4" key="1">
    <citation type="submission" date="2019-07" db="EMBL/GenBank/DDBJ databases">
        <title>Sphingomonas solaris sp. nov., isolated from a solar panel from Boston, Massachusetts.</title>
        <authorList>
            <person name="Tanner K."/>
            <person name="Pascual J."/>
            <person name="Mancuso C."/>
            <person name="Pereto J."/>
            <person name="Khalil A."/>
            <person name="Vilanova C."/>
        </authorList>
    </citation>
    <scope>NUCLEOTIDE SEQUENCE [LARGE SCALE GENOMIC DNA]</scope>
    <source>
        <strain evidence="3 4">R4DWN</strain>
    </source>
</reference>
<dbReference type="InterPro" id="IPR001296">
    <property type="entry name" value="Glyco_trans_1"/>
</dbReference>
<evidence type="ECO:0000313" key="3">
    <source>
        <dbReference type="EMBL" id="TVV73598.1"/>
    </source>
</evidence>
<protein>
    <submittedName>
        <fullName evidence="3">Glycosyltransferase family 4 protein</fullName>
    </submittedName>
</protein>
<dbReference type="EMBL" id="VNIM01000045">
    <property type="protein sequence ID" value="TVV73598.1"/>
    <property type="molecule type" value="Genomic_DNA"/>
</dbReference>
<dbReference type="Proteomes" id="UP000318681">
    <property type="component" value="Unassembled WGS sequence"/>
</dbReference>